<feature type="signal peptide" evidence="1">
    <location>
        <begin position="1"/>
        <end position="31"/>
    </location>
</feature>
<comment type="caution">
    <text evidence="3">The sequence shown here is derived from an EMBL/GenBank/DDBJ whole genome shotgun (WGS) entry which is preliminary data.</text>
</comment>
<evidence type="ECO:0000259" key="2">
    <source>
        <dbReference type="Pfam" id="PF01345"/>
    </source>
</evidence>
<keyword evidence="1" id="KW-0732">Signal</keyword>
<evidence type="ECO:0000256" key="1">
    <source>
        <dbReference type="SAM" id="SignalP"/>
    </source>
</evidence>
<dbReference type="Gene3D" id="2.60.40.10">
    <property type="entry name" value="Immunoglobulins"/>
    <property type="match status" value="1"/>
</dbReference>
<gene>
    <name evidence="3" type="ORF">SAMN06295970_104280</name>
</gene>
<dbReference type="InterPro" id="IPR013783">
    <property type="entry name" value="Ig-like_fold"/>
</dbReference>
<name>A0ABY1Q128_9BURK</name>
<dbReference type="RefSeq" id="WP_283441840.1">
    <property type="nucleotide sequence ID" value="NZ_FXUL01000004.1"/>
</dbReference>
<proteinExistence type="predicted"/>
<dbReference type="InterPro" id="IPR047589">
    <property type="entry name" value="DUF11_rpt"/>
</dbReference>
<keyword evidence="4" id="KW-1185">Reference proteome</keyword>
<evidence type="ECO:0000313" key="4">
    <source>
        <dbReference type="Proteomes" id="UP001158049"/>
    </source>
</evidence>
<sequence length="663" mass="66948">MRSLRALFTCRSLRSLLAVLACLLWWQPAWSCTTGACVTVGPRLASVDIAKSALLNALYGNLLGGNLSLSVADWNALAQGDVGLLGFLNALQARTAVGTPDQALAANATLAQLAAALQASAQADANVALANAYASLASQLAFAGGTIRMADLLQLSVPAASLAGARLNALDLLAGQLQLFNHRNLLTTPAPVGVSASALGLGGVLNGIQLYSQVIEPPVMVCGPSGTQFHSAAIRIKLKLDLVALSPSTGLLTAIPGVLGASVRIANLDVYASVARAEGAIDGIDAIGRLVTVRATPGVADLYLGTFSDSVFFNRSRTLNAAIDLGYGNIGTVNINGAVVALEARSAVIGQAPLGGSASFTGPFPQSRTFGSSSAVLASALSSLVSNLDIRMTPSLGLLNAVVLPVLKTVVAGALSPVLSNVLSGVLDPVLKLLGIGIGEAVVTVNGIAQSCTVSGTVYNDANRNGRFDAGESGTRQALWAKLVAGNAVSAVVSVDPNTGAYSFPSVPMGSYSLLLDVASGAGTAPAGPPGWAGTEAPTLLRTVTISTADLGSQNFGLFGDNTEFTLVKTVDKTTAAPGEVLTYTLNFKNNGAAGVNNLKIEDSVPAYTAFLDAGCGAMPAGVSSCAVSARPDARQAGLVQWTINGMLGAGAGGTVILRVTVN</sequence>
<evidence type="ECO:0000313" key="3">
    <source>
        <dbReference type="EMBL" id="SMP56021.1"/>
    </source>
</evidence>
<feature type="domain" description="DUF11" evidence="2">
    <location>
        <begin position="567"/>
        <end position="662"/>
    </location>
</feature>
<dbReference type="EMBL" id="FXUL01000004">
    <property type="protein sequence ID" value="SMP56021.1"/>
    <property type="molecule type" value="Genomic_DNA"/>
</dbReference>
<organism evidence="3 4">
    <name type="scientific">Noviherbaspirillum suwonense</name>
    <dbReference type="NCBI Taxonomy" id="1224511"/>
    <lineage>
        <taxon>Bacteria</taxon>
        <taxon>Pseudomonadati</taxon>
        <taxon>Pseudomonadota</taxon>
        <taxon>Betaproteobacteria</taxon>
        <taxon>Burkholderiales</taxon>
        <taxon>Oxalobacteraceae</taxon>
        <taxon>Noviherbaspirillum</taxon>
    </lineage>
</organism>
<dbReference type="SUPFAM" id="SSF117074">
    <property type="entry name" value="Hypothetical protein PA1324"/>
    <property type="match status" value="1"/>
</dbReference>
<dbReference type="Pfam" id="PF01345">
    <property type="entry name" value="DUF11"/>
    <property type="match status" value="1"/>
</dbReference>
<reference evidence="3 4" key="1">
    <citation type="submission" date="2017-05" db="EMBL/GenBank/DDBJ databases">
        <authorList>
            <person name="Varghese N."/>
            <person name="Submissions S."/>
        </authorList>
    </citation>
    <scope>NUCLEOTIDE SEQUENCE [LARGE SCALE GENOMIC DNA]</scope>
    <source>
        <strain evidence="3 4">DSM 26001</strain>
    </source>
</reference>
<dbReference type="InterPro" id="IPR001434">
    <property type="entry name" value="OmcB-like_DUF11"/>
</dbReference>
<feature type="chain" id="PRO_5045424519" evidence="1">
    <location>
        <begin position="32"/>
        <end position="663"/>
    </location>
</feature>
<dbReference type="Proteomes" id="UP001158049">
    <property type="component" value="Unassembled WGS sequence"/>
</dbReference>
<dbReference type="NCBIfam" id="TIGR01451">
    <property type="entry name" value="B_ant_repeat"/>
    <property type="match status" value="1"/>
</dbReference>
<protein>
    <submittedName>
        <fullName evidence="3">Conserved repeat domain-containing protein</fullName>
    </submittedName>
</protein>
<accession>A0ABY1Q128</accession>